<evidence type="ECO:0000313" key="15">
    <source>
        <dbReference type="Proteomes" id="UP000694388"/>
    </source>
</evidence>
<name>A0A8C4NHC0_EPTBU</name>
<keyword evidence="15" id="KW-1185">Reference proteome</keyword>
<reference evidence="14" key="2">
    <citation type="submission" date="2025-09" db="UniProtKB">
        <authorList>
            <consortium name="Ensembl"/>
        </authorList>
    </citation>
    <scope>IDENTIFICATION</scope>
</reference>
<keyword evidence="7 13" id="KW-0472">Membrane</keyword>
<evidence type="ECO:0000256" key="10">
    <source>
        <dbReference type="ARBA" id="ARBA00049511"/>
    </source>
</evidence>
<feature type="binding site" evidence="12">
    <location>
        <position position="215"/>
    </location>
    <ligand>
        <name>Zn(2+)</name>
        <dbReference type="ChEBI" id="CHEBI:29105"/>
        <note>catalytic</note>
    </ligand>
</feature>
<dbReference type="PANTHER" id="PTHR46187">
    <property type="entry name" value="ALKALINE CERAMIDASE 3"/>
    <property type="match status" value="1"/>
</dbReference>
<evidence type="ECO:0000256" key="3">
    <source>
        <dbReference type="ARBA" id="ARBA00022692"/>
    </source>
</evidence>
<keyword evidence="4 13" id="KW-0378">Hydrolase</keyword>
<comment type="catalytic activity">
    <reaction evidence="10">
        <text>an N-acylsphinganine + H2O = sphinganine + a fatty acid</text>
        <dbReference type="Rhea" id="RHEA:33551"/>
        <dbReference type="ChEBI" id="CHEBI:15377"/>
        <dbReference type="ChEBI" id="CHEBI:28868"/>
        <dbReference type="ChEBI" id="CHEBI:31488"/>
        <dbReference type="ChEBI" id="CHEBI:57817"/>
    </reaction>
    <physiologicalReaction direction="left-to-right" evidence="10">
        <dbReference type="Rhea" id="RHEA:33552"/>
    </physiologicalReaction>
</comment>
<dbReference type="OMA" id="IMFEPLR"/>
<feature type="binding site" evidence="12">
    <location>
        <position position="219"/>
    </location>
    <ligand>
        <name>Zn(2+)</name>
        <dbReference type="ChEBI" id="CHEBI:29105"/>
        <note>catalytic</note>
    </ligand>
</feature>
<comment type="catalytic activity">
    <reaction evidence="8">
        <text>N-(9Z-octadecenoyl)-sphing-4-enine + H2O = sphing-4-enine + (9Z)-octadecenoate</text>
        <dbReference type="Rhea" id="RHEA:41299"/>
        <dbReference type="ChEBI" id="CHEBI:15377"/>
        <dbReference type="ChEBI" id="CHEBI:30823"/>
        <dbReference type="ChEBI" id="CHEBI:57756"/>
        <dbReference type="ChEBI" id="CHEBI:77996"/>
    </reaction>
    <physiologicalReaction direction="left-to-right" evidence="8">
        <dbReference type="Rhea" id="RHEA:41300"/>
    </physiologicalReaction>
</comment>
<dbReference type="GO" id="GO:0005789">
    <property type="term" value="C:endoplasmic reticulum membrane"/>
    <property type="evidence" value="ECO:0007669"/>
    <property type="project" value="TreeGrafter"/>
</dbReference>
<evidence type="ECO:0000256" key="4">
    <source>
        <dbReference type="ARBA" id="ARBA00022801"/>
    </source>
</evidence>
<dbReference type="GO" id="GO:0017040">
    <property type="term" value="F:N-acylsphingosine amidohydrolase activity"/>
    <property type="evidence" value="ECO:0007669"/>
    <property type="project" value="UniProtKB-EC"/>
</dbReference>
<organism evidence="14 15">
    <name type="scientific">Eptatretus burgeri</name>
    <name type="common">Inshore hagfish</name>
    <dbReference type="NCBI Taxonomy" id="7764"/>
    <lineage>
        <taxon>Eukaryota</taxon>
        <taxon>Metazoa</taxon>
        <taxon>Chordata</taxon>
        <taxon>Craniata</taxon>
        <taxon>Vertebrata</taxon>
        <taxon>Cyclostomata</taxon>
        <taxon>Myxini</taxon>
        <taxon>Myxiniformes</taxon>
        <taxon>Myxinidae</taxon>
        <taxon>Eptatretinae</taxon>
        <taxon>Eptatretus</taxon>
    </lineage>
</organism>
<keyword evidence="6 13" id="KW-1133">Transmembrane helix</keyword>
<dbReference type="GO" id="GO:0046872">
    <property type="term" value="F:metal ion binding"/>
    <property type="evidence" value="ECO:0007669"/>
    <property type="project" value="UniProtKB-KW"/>
</dbReference>
<evidence type="ECO:0000256" key="7">
    <source>
        <dbReference type="ARBA" id="ARBA00023136"/>
    </source>
</evidence>
<keyword evidence="11" id="KW-0479">Metal-binding</keyword>
<dbReference type="EC" id="3.5.1.-" evidence="13"/>
<sequence length="264" mass="30522">MAPTERAGYWGPPTATLDWCEDNYVVSYYIAEFWNTVSNLLMILAPLYGSVYSLRAIREIRYLAAFLGLAVVGIGSWWFHMTLLYQMQLLDELPMIYSSCIFVYCLCETFKSKSTNNYSLGIFLFLYSVMVTAVYLAWKEPIFHQVMYALLVSILILRSVYIAHWIYPQAQLLVYIAMGIFLVGFLLWNVDNLFCSTWRKVRGKVPVLGVLTQFHAWWHVFTGLGSYLHIVFSLYVRVLHLKYKPRMKMAVKLASHLLPLVGGC</sequence>
<comment type="subcellular location">
    <subcellularLocation>
        <location evidence="1">Membrane</location>
        <topology evidence="1">Multi-pass membrane protein</topology>
    </subcellularLocation>
</comment>
<keyword evidence="5" id="KW-0746">Sphingolipid metabolism</keyword>
<keyword evidence="13" id="KW-0443">Lipid metabolism</keyword>
<feature type="transmembrane region" description="Helical" evidence="13">
    <location>
        <begin position="118"/>
        <end position="136"/>
    </location>
</feature>
<feature type="binding site" evidence="11">
    <location>
        <position position="23"/>
    </location>
    <ligand>
        <name>Ca(2+)</name>
        <dbReference type="ChEBI" id="CHEBI:29108"/>
    </ligand>
</feature>
<feature type="binding site" evidence="11">
    <location>
        <position position="19"/>
    </location>
    <ligand>
        <name>Ca(2+)</name>
        <dbReference type="ChEBI" id="CHEBI:29108"/>
    </ligand>
</feature>
<feature type="transmembrane region" description="Helical" evidence="13">
    <location>
        <begin position="216"/>
        <end position="239"/>
    </location>
</feature>
<feature type="transmembrane region" description="Helical" evidence="13">
    <location>
        <begin position="85"/>
        <end position="106"/>
    </location>
</feature>
<feature type="binding site" evidence="11">
    <location>
        <position position="21"/>
    </location>
    <ligand>
        <name>Ca(2+)</name>
        <dbReference type="ChEBI" id="CHEBI:29108"/>
    </ligand>
</feature>
<feature type="binding site" evidence="11">
    <location>
        <position position="18"/>
    </location>
    <ligand>
        <name>Ca(2+)</name>
        <dbReference type="ChEBI" id="CHEBI:29108"/>
    </ligand>
</feature>
<comment type="similarity">
    <text evidence="2 13">Belongs to the alkaline ceramidase family.</text>
</comment>
<evidence type="ECO:0000256" key="11">
    <source>
        <dbReference type="PIRSR" id="PIRSR608901-1"/>
    </source>
</evidence>
<feature type="transmembrane region" description="Helical" evidence="13">
    <location>
        <begin position="26"/>
        <end position="48"/>
    </location>
</feature>
<proteinExistence type="inferred from homology"/>
<reference evidence="14" key="1">
    <citation type="submission" date="2025-08" db="UniProtKB">
        <authorList>
            <consortium name="Ensembl"/>
        </authorList>
    </citation>
    <scope>IDENTIFICATION</scope>
</reference>
<dbReference type="UniPathway" id="UPA00222"/>
<keyword evidence="3 13" id="KW-0812">Transmembrane</keyword>
<feature type="binding site" evidence="12">
    <location>
        <position position="80"/>
    </location>
    <ligand>
        <name>Zn(2+)</name>
        <dbReference type="ChEBI" id="CHEBI:29105"/>
        <note>catalytic</note>
    </ligand>
</feature>
<protein>
    <recommendedName>
        <fullName evidence="13">Alkaline ceramidase</fullName>
        <ecNumber evidence="13">3.5.1.-</ecNumber>
    </recommendedName>
</protein>
<evidence type="ECO:0000256" key="2">
    <source>
        <dbReference type="ARBA" id="ARBA00009780"/>
    </source>
</evidence>
<dbReference type="AlphaFoldDB" id="A0A8C4NHC0"/>
<feature type="transmembrane region" description="Helical" evidence="13">
    <location>
        <begin position="142"/>
        <end position="160"/>
    </location>
</feature>
<evidence type="ECO:0000256" key="9">
    <source>
        <dbReference type="ARBA" id="ARBA00048323"/>
    </source>
</evidence>
<feature type="binding site" evidence="11">
    <location>
        <position position="32"/>
    </location>
    <ligand>
        <name>Ca(2+)</name>
        <dbReference type="ChEBI" id="CHEBI:29108"/>
    </ligand>
</feature>
<comment type="function">
    <text evidence="13">Hydrolyzes the sphingolipid ceramide into sphingosine and free fatty acid.</text>
</comment>
<dbReference type="Proteomes" id="UP000694388">
    <property type="component" value="Unplaced"/>
</dbReference>
<evidence type="ECO:0000256" key="5">
    <source>
        <dbReference type="ARBA" id="ARBA00022919"/>
    </source>
</evidence>
<dbReference type="Pfam" id="PF05875">
    <property type="entry name" value="Ceramidase"/>
    <property type="match status" value="1"/>
</dbReference>
<comment type="catalytic activity">
    <reaction evidence="9">
        <text>an N-acylsphing-4-enine + H2O = sphing-4-enine + a fatty acid</text>
        <dbReference type="Rhea" id="RHEA:20856"/>
        <dbReference type="ChEBI" id="CHEBI:15377"/>
        <dbReference type="ChEBI" id="CHEBI:28868"/>
        <dbReference type="ChEBI" id="CHEBI:52639"/>
        <dbReference type="ChEBI" id="CHEBI:57756"/>
        <dbReference type="EC" id="3.5.1.23"/>
    </reaction>
    <physiologicalReaction direction="left-to-right" evidence="9">
        <dbReference type="Rhea" id="RHEA:20857"/>
    </physiologicalReaction>
</comment>
<feature type="transmembrane region" description="Helical" evidence="13">
    <location>
        <begin position="172"/>
        <end position="190"/>
    </location>
</feature>
<dbReference type="GO" id="GO:0006672">
    <property type="term" value="P:ceramide metabolic process"/>
    <property type="evidence" value="ECO:0007669"/>
    <property type="project" value="InterPro"/>
</dbReference>
<evidence type="ECO:0000256" key="1">
    <source>
        <dbReference type="ARBA" id="ARBA00004141"/>
    </source>
</evidence>
<dbReference type="PANTHER" id="PTHR46187:SF3">
    <property type="entry name" value="ALKALINE CERAMIDASE 3"/>
    <property type="match status" value="1"/>
</dbReference>
<feature type="transmembrane region" description="Helical" evidence="13">
    <location>
        <begin position="60"/>
        <end position="79"/>
    </location>
</feature>
<evidence type="ECO:0000256" key="6">
    <source>
        <dbReference type="ARBA" id="ARBA00022989"/>
    </source>
</evidence>
<accession>A0A8C4NHC0</accession>
<dbReference type="GO" id="GO:0071602">
    <property type="term" value="P:phytosphingosine biosynthetic process"/>
    <property type="evidence" value="ECO:0007669"/>
    <property type="project" value="TreeGrafter"/>
</dbReference>
<dbReference type="GeneTree" id="ENSGT00730000110920"/>
<evidence type="ECO:0000313" key="14">
    <source>
        <dbReference type="Ensembl" id="ENSEBUP00000006716.1"/>
    </source>
</evidence>
<dbReference type="Ensembl" id="ENSEBUT00000007178.1">
    <property type="protein sequence ID" value="ENSEBUP00000006716.1"/>
    <property type="gene ID" value="ENSEBUG00000004433.1"/>
</dbReference>
<evidence type="ECO:0000256" key="13">
    <source>
        <dbReference type="RuleBase" id="RU364079"/>
    </source>
</evidence>
<keyword evidence="11" id="KW-0106">Calcium</keyword>
<comment type="cofactor">
    <cofactor evidence="12">
        <name>Zn(2+)</name>
        <dbReference type="ChEBI" id="CHEBI:29105"/>
    </cofactor>
</comment>
<evidence type="ECO:0000256" key="12">
    <source>
        <dbReference type="PIRSR" id="PIRSR608901-2"/>
    </source>
</evidence>
<evidence type="ECO:0000256" key="8">
    <source>
        <dbReference type="ARBA" id="ARBA00047401"/>
    </source>
</evidence>
<dbReference type="GO" id="GO:0046512">
    <property type="term" value="P:sphingosine biosynthetic process"/>
    <property type="evidence" value="ECO:0007669"/>
    <property type="project" value="UniProtKB-ARBA"/>
</dbReference>
<dbReference type="InterPro" id="IPR008901">
    <property type="entry name" value="ACER"/>
</dbReference>
<keyword evidence="12" id="KW-0862">Zinc</keyword>